<evidence type="ECO:0000256" key="2">
    <source>
        <dbReference type="SAM" id="Phobius"/>
    </source>
</evidence>
<accession>B2FK83</accession>
<feature type="region of interest" description="Disordered" evidence="1">
    <location>
        <begin position="1"/>
        <end position="32"/>
    </location>
</feature>
<dbReference type="EnsemblBacteria" id="CAQ45234">
    <property type="protein sequence ID" value="CAQ45234"/>
    <property type="gene ID" value="Smlt1710"/>
</dbReference>
<evidence type="ECO:0008006" key="5">
    <source>
        <dbReference type="Google" id="ProtNLM"/>
    </source>
</evidence>
<protein>
    <recommendedName>
        <fullName evidence="5">Transmembrane protein</fullName>
    </recommendedName>
</protein>
<gene>
    <name evidence="3" type="ordered locus">Smlt1710</name>
</gene>
<dbReference type="KEGG" id="sml:Smlt1710"/>
<keyword evidence="2" id="KW-0472">Membrane</keyword>
<name>B2FK83_STRMK</name>
<organism evidence="3 4">
    <name type="scientific">Stenotrophomonas maltophilia (strain K279a)</name>
    <dbReference type="NCBI Taxonomy" id="522373"/>
    <lineage>
        <taxon>Bacteria</taxon>
        <taxon>Pseudomonadati</taxon>
        <taxon>Pseudomonadota</taxon>
        <taxon>Gammaproteobacteria</taxon>
        <taxon>Lysobacterales</taxon>
        <taxon>Lysobacteraceae</taxon>
        <taxon>Stenotrophomonas</taxon>
        <taxon>Stenotrophomonas maltophilia group</taxon>
    </lineage>
</organism>
<reference evidence="3 4" key="1">
    <citation type="journal article" date="2008" name="Genome Biol.">
        <title>The complete genome, comparative and functional analysis of Stenotrophomonas maltophilia reveals an organism heavily shielded by drug resistance determinants.</title>
        <authorList>
            <person name="Crossman L.C."/>
            <person name="Gould V.C."/>
            <person name="Dow J.M."/>
            <person name="Vernikos G.S."/>
            <person name="Okazaki A."/>
            <person name="Sebaihia M."/>
            <person name="Saunders D."/>
            <person name="Arrowsmith C."/>
            <person name="Carver T."/>
            <person name="Peters N."/>
            <person name="Adlem E."/>
            <person name="Kerhornou A."/>
            <person name="Lord A."/>
            <person name="Murphy L."/>
            <person name="Seeger K."/>
            <person name="Squares R."/>
            <person name="Rutter S."/>
            <person name="Quail M.A."/>
            <person name="Rajandream M.A."/>
            <person name="Harris D."/>
            <person name="Churcher C."/>
            <person name="Bentley S.D."/>
            <person name="Parkhill J."/>
            <person name="Thomson N.R."/>
            <person name="Avison M.B."/>
        </authorList>
    </citation>
    <scope>NUCLEOTIDE SEQUENCE [LARGE SCALE GENOMIC DNA]</scope>
    <source>
        <strain evidence="3 4">K279a</strain>
    </source>
</reference>
<dbReference type="EMBL" id="AM743169">
    <property type="protein sequence ID" value="CAQ45234.1"/>
    <property type="molecule type" value="Genomic_DNA"/>
</dbReference>
<evidence type="ECO:0000313" key="4">
    <source>
        <dbReference type="Proteomes" id="UP000008840"/>
    </source>
</evidence>
<feature type="compositionally biased region" description="Basic and acidic residues" evidence="1">
    <location>
        <begin position="1"/>
        <end position="12"/>
    </location>
</feature>
<keyword evidence="2" id="KW-1133">Transmembrane helix</keyword>
<dbReference type="AlphaFoldDB" id="B2FK83"/>
<feature type="transmembrane region" description="Helical" evidence="2">
    <location>
        <begin position="117"/>
        <end position="136"/>
    </location>
</feature>
<keyword evidence="4" id="KW-1185">Reference proteome</keyword>
<evidence type="ECO:0000256" key="1">
    <source>
        <dbReference type="SAM" id="MobiDB-lite"/>
    </source>
</evidence>
<proteinExistence type="predicted"/>
<sequence length="206" mass="22837">MRRQAPDGDHPARSGRPCRSNRPSPATRIAGDHAWPCQPIRKGWTRTYSRKAIVYRLMAANPRGSCGHHPKETPRWAGRRGANPLRQGLRRAEELLLLPRLFFLFLLRGRLALRLHFGIGLGAALGLGIGFGLRLVRLATLLRGRLAGVLRHHQRHCNGGSGQDRNGQQLLHEVLLAVWLGCFDPTGVAGIQIPAAAILPPLRRRD</sequence>
<dbReference type="HOGENOM" id="CLU_1331313_0_0_6"/>
<keyword evidence="2" id="KW-0812">Transmembrane</keyword>
<evidence type="ECO:0000313" key="3">
    <source>
        <dbReference type="EMBL" id="CAQ45234.1"/>
    </source>
</evidence>
<dbReference type="Proteomes" id="UP000008840">
    <property type="component" value="Chromosome"/>
</dbReference>